<name>A0A2I0CRS6_9PSED</name>
<reference evidence="2" key="1">
    <citation type="submission" date="2017-12" db="EMBL/GenBank/DDBJ databases">
        <authorList>
            <person name="Yu X.-Y."/>
        </authorList>
    </citation>
    <scope>NUCLEOTIDE SEQUENCE [LARGE SCALE GENOMIC DNA]</scope>
    <source>
        <strain evidence="2">ZYSR67-Z</strain>
    </source>
</reference>
<evidence type="ECO:0000313" key="1">
    <source>
        <dbReference type="EMBL" id="PKF71875.1"/>
    </source>
</evidence>
<protein>
    <submittedName>
        <fullName evidence="1">Uncharacterized protein</fullName>
    </submittedName>
</protein>
<evidence type="ECO:0000313" key="2">
    <source>
        <dbReference type="Proteomes" id="UP000242861"/>
    </source>
</evidence>
<dbReference type="Proteomes" id="UP000242861">
    <property type="component" value="Unassembled WGS sequence"/>
</dbReference>
<dbReference type="EMBL" id="PIYS01000006">
    <property type="protein sequence ID" value="PKF71875.1"/>
    <property type="molecule type" value="Genomic_DNA"/>
</dbReference>
<proteinExistence type="predicted"/>
<organism evidence="1 2">
    <name type="scientific">Pseudomonas fluvialis</name>
    <dbReference type="NCBI Taxonomy" id="1793966"/>
    <lineage>
        <taxon>Bacteria</taxon>
        <taxon>Pseudomonadati</taxon>
        <taxon>Pseudomonadota</taxon>
        <taxon>Gammaproteobacteria</taxon>
        <taxon>Pseudomonadales</taxon>
        <taxon>Pseudomonadaceae</taxon>
        <taxon>Pseudomonas</taxon>
    </lineage>
</organism>
<dbReference type="AlphaFoldDB" id="A0A2I0CRS6"/>
<comment type="caution">
    <text evidence="1">The sequence shown here is derived from an EMBL/GenBank/DDBJ whole genome shotgun (WGS) entry which is preliminary data.</text>
</comment>
<dbReference type="RefSeq" id="WP_015060230.1">
    <property type="nucleotide sequence ID" value="NZ_PIYS01000006.1"/>
</dbReference>
<accession>A0A2I0CRS6</accession>
<gene>
    <name evidence="1" type="ORF">CW360_05615</name>
</gene>
<sequence length="82" mass="9007">MVTTTTEALSEVLRGYGRADETALASLLEVSDWERIARQELERRATRIVQSLDDGTLEAIASGSLDVRAVCRQVADEIKQTA</sequence>